<organism evidence="3 4">
    <name type="scientific">Stylosanthes scabra</name>
    <dbReference type="NCBI Taxonomy" id="79078"/>
    <lineage>
        <taxon>Eukaryota</taxon>
        <taxon>Viridiplantae</taxon>
        <taxon>Streptophyta</taxon>
        <taxon>Embryophyta</taxon>
        <taxon>Tracheophyta</taxon>
        <taxon>Spermatophyta</taxon>
        <taxon>Magnoliopsida</taxon>
        <taxon>eudicotyledons</taxon>
        <taxon>Gunneridae</taxon>
        <taxon>Pentapetalae</taxon>
        <taxon>rosids</taxon>
        <taxon>fabids</taxon>
        <taxon>Fabales</taxon>
        <taxon>Fabaceae</taxon>
        <taxon>Papilionoideae</taxon>
        <taxon>50 kb inversion clade</taxon>
        <taxon>dalbergioids sensu lato</taxon>
        <taxon>Dalbergieae</taxon>
        <taxon>Pterocarpus clade</taxon>
        <taxon>Stylosanthes</taxon>
    </lineage>
</organism>
<evidence type="ECO:0000256" key="2">
    <source>
        <dbReference type="SAM" id="Phobius"/>
    </source>
</evidence>
<feature type="transmembrane region" description="Helical" evidence="2">
    <location>
        <begin position="260"/>
        <end position="279"/>
    </location>
</feature>
<feature type="region of interest" description="Disordered" evidence="1">
    <location>
        <begin position="129"/>
        <end position="154"/>
    </location>
</feature>
<dbReference type="Proteomes" id="UP001341840">
    <property type="component" value="Unassembled WGS sequence"/>
</dbReference>
<gene>
    <name evidence="3" type="ORF">PIB30_081610</name>
</gene>
<feature type="transmembrane region" description="Helical" evidence="2">
    <location>
        <begin position="286"/>
        <end position="309"/>
    </location>
</feature>
<keyword evidence="2" id="KW-1133">Transmembrane helix</keyword>
<protein>
    <submittedName>
        <fullName evidence="3">Uncharacterized protein</fullName>
    </submittedName>
</protein>
<evidence type="ECO:0000313" key="3">
    <source>
        <dbReference type="EMBL" id="MED6212261.1"/>
    </source>
</evidence>
<evidence type="ECO:0000256" key="1">
    <source>
        <dbReference type="SAM" id="MobiDB-lite"/>
    </source>
</evidence>
<feature type="region of interest" description="Disordered" evidence="1">
    <location>
        <begin position="1"/>
        <end position="49"/>
    </location>
</feature>
<keyword evidence="2" id="KW-0472">Membrane</keyword>
<evidence type="ECO:0000313" key="4">
    <source>
        <dbReference type="Proteomes" id="UP001341840"/>
    </source>
</evidence>
<accession>A0ABU6YS25</accession>
<feature type="region of interest" description="Disordered" evidence="1">
    <location>
        <begin position="207"/>
        <end position="231"/>
    </location>
</feature>
<keyword evidence="4" id="KW-1185">Reference proteome</keyword>
<reference evidence="3 4" key="1">
    <citation type="journal article" date="2023" name="Plants (Basel)">
        <title>Bridging the Gap: Combining Genomics and Transcriptomics Approaches to Understand Stylosanthes scabra, an Orphan Legume from the Brazilian Caatinga.</title>
        <authorList>
            <person name="Ferreira-Neto J.R.C."/>
            <person name="da Silva M.D."/>
            <person name="Binneck E."/>
            <person name="de Melo N.F."/>
            <person name="da Silva R.H."/>
            <person name="de Melo A.L.T.M."/>
            <person name="Pandolfi V."/>
            <person name="Bustamante F.O."/>
            <person name="Brasileiro-Vidal A.C."/>
            <person name="Benko-Iseppon A.M."/>
        </authorList>
    </citation>
    <scope>NUCLEOTIDE SEQUENCE [LARGE SCALE GENOMIC DNA]</scope>
    <source>
        <tissue evidence="3">Leaves</tissue>
    </source>
</reference>
<name>A0ABU6YS25_9FABA</name>
<dbReference type="EMBL" id="JASCZI010242882">
    <property type="protein sequence ID" value="MED6212261.1"/>
    <property type="molecule type" value="Genomic_DNA"/>
</dbReference>
<proteinExistence type="predicted"/>
<keyword evidence="2" id="KW-0812">Transmembrane</keyword>
<comment type="caution">
    <text evidence="3">The sequence shown here is derived from an EMBL/GenBank/DDBJ whole genome shotgun (WGS) entry which is preliminary data.</text>
</comment>
<sequence>MSNLRTINKSARWETPHDATTTSIITPSEPLSLHHHRRRTSTKPPATTKLLLPSSITTTFHQTTIAELAGHHHRSPSSSSTTEDHHHIRTIITILHHHQPSSLIITFEHQLPPRPSITVVHLRIRITTTPQRKPEPPSKLTFVNHDPANPPPKRPASTIAETLQPHRRLLLPLSLTTPFGNHHLRKPQPPFTIITFSHHGTPTIRRHHRAHTIEPPPSESTTSHRDTEPLQPNHTPLSTTIATTFHNPNTATVTNQATTAVNRAVLSLLHLFCTFIMHLSYHRGMLAFSATSLPLLIAGLHLLPSLIFITDLHDC</sequence>